<dbReference type="GO" id="GO:0003677">
    <property type="term" value="F:DNA binding"/>
    <property type="evidence" value="ECO:0007669"/>
    <property type="project" value="InterPro"/>
</dbReference>
<evidence type="ECO:0000259" key="2">
    <source>
        <dbReference type="SMART" id="SM00857"/>
    </source>
</evidence>
<comment type="similarity">
    <text evidence="1">Belongs to the site-specific recombinase resolvase family.</text>
</comment>
<protein>
    <submittedName>
        <fullName evidence="4">DNA-invertase from lambdoid prophage Rac</fullName>
    </submittedName>
</protein>
<gene>
    <name evidence="3" type="ORF">C7400_13926</name>
    <name evidence="4" type="ORF">SAMN05216550_12751</name>
</gene>
<dbReference type="SUPFAM" id="SSF53041">
    <property type="entry name" value="Resolvase-like"/>
    <property type="match status" value="1"/>
</dbReference>
<dbReference type="SUPFAM" id="SSF46689">
    <property type="entry name" value="Homeodomain-like"/>
    <property type="match status" value="1"/>
</dbReference>
<proteinExistence type="inferred from homology"/>
<feature type="domain" description="Resolvase/invertase-type recombinase catalytic" evidence="2">
    <location>
        <begin position="4"/>
        <end position="145"/>
    </location>
</feature>
<dbReference type="Pfam" id="PF02796">
    <property type="entry name" value="HTH_7"/>
    <property type="match status" value="1"/>
</dbReference>
<dbReference type="InterPro" id="IPR036162">
    <property type="entry name" value="Resolvase-like_N_sf"/>
</dbReference>
<dbReference type="AlphaFoldDB" id="A0A1A5X0I9"/>
<dbReference type="Gene3D" id="3.40.50.1390">
    <property type="entry name" value="Resolvase, N-terminal catalytic domain"/>
    <property type="match status" value="1"/>
</dbReference>
<organism evidence="4 5">
    <name type="scientific">Paraburkholderia tropica</name>
    <dbReference type="NCBI Taxonomy" id="92647"/>
    <lineage>
        <taxon>Bacteria</taxon>
        <taxon>Pseudomonadati</taxon>
        <taxon>Pseudomonadota</taxon>
        <taxon>Betaproteobacteria</taxon>
        <taxon>Burkholderiales</taxon>
        <taxon>Burkholderiaceae</taxon>
        <taxon>Paraburkholderia</taxon>
    </lineage>
</organism>
<dbReference type="Gene3D" id="1.10.10.60">
    <property type="entry name" value="Homeodomain-like"/>
    <property type="match status" value="1"/>
</dbReference>
<dbReference type="InterPro" id="IPR006120">
    <property type="entry name" value="Resolvase_HTH_dom"/>
</dbReference>
<evidence type="ECO:0000313" key="4">
    <source>
        <dbReference type="EMBL" id="SEK14229.1"/>
    </source>
</evidence>
<dbReference type="OrthoDB" id="8585334at2"/>
<sequence length="203" mass="22058">MAHTYFYINSASDGNFPEQELIRLDKAGYTVALNRVAVDNVPPYVGAQERSALTNVLRRAAAGDELVVLDLSCLGSSARDVLSTLLKCRKERIAVRCVELGAIDLAGRPEPAAFKMLRAVVRLETATRSERSSLSLKLAQQCGRSTGRPVSLSGQDRERVAALLKKGVSVSETARRFGTSRQTVMRIRAAFSAPNIPTVARRA</sequence>
<dbReference type="InterPro" id="IPR009057">
    <property type="entry name" value="Homeodomain-like_sf"/>
</dbReference>
<dbReference type="EMBL" id="FNZM01000027">
    <property type="protein sequence ID" value="SEK14229.1"/>
    <property type="molecule type" value="Genomic_DNA"/>
</dbReference>
<evidence type="ECO:0000313" key="5">
    <source>
        <dbReference type="Proteomes" id="UP000183529"/>
    </source>
</evidence>
<reference evidence="3 6" key="2">
    <citation type="submission" date="2018-05" db="EMBL/GenBank/DDBJ databases">
        <title>Genomic Encyclopedia of Type Strains, Phase IV (KMG-V): Genome sequencing to study the core and pangenomes of soil and plant-associated prokaryotes.</title>
        <authorList>
            <person name="Whitman W."/>
        </authorList>
    </citation>
    <scope>NUCLEOTIDE SEQUENCE [LARGE SCALE GENOMIC DNA]</scope>
    <source>
        <strain evidence="3 6">SIr-6563</strain>
    </source>
</reference>
<dbReference type="GO" id="GO:0000150">
    <property type="term" value="F:DNA strand exchange activity"/>
    <property type="evidence" value="ECO:0007669"/>
    <property type="project" value="InterPro"/>
</dbReference>
<dbReference type="InterPro" id="IPR006119">
    <property type="entry name" value="Resolv_N"/>
</dbReference>
<dbReference type="SMART" id="SM00857">
    <property type="entry name" value="Resolvase"/>
    <property type="match status" value="1"/>
</dbReference>
<dbReference type="Proteomes" id="UP000183529">
    <property type="component" value="Unassembled WGS sequence"/>
</dbReference>
<dbReference type="Pfam" id="PF00239">
    <property type="entry name" value="Resolvase"/>
    <property type="match status" value="1"/>
</dbReference>
<dbReference type="RefSeq" id="WP_065065781.1">
    <property type="nucleotide sequence ID" value="NZ_CADFGN010000020.1"/>
</dbReference>
<reference evidence="4 5" key="1">
    <citation type="submission" date="2016-10" db="EMBL/GenBank/DDBJ databases">
        <authorList>
            <person name="Varghese N."/>
            <person name="Submissions S."/>
        </authorList>
    </citation>
    <scope>NUCLEOTIDE SEQUENCE [LARGE SCALE GENOMIC DNA]</scope>
    <source>
        <strain evidence="4 5">LMG 22274</strain>
    </source>
</reference>
<dbReference type="EMBL" id="QJJV01000039">
    <property type="protein sequence ID" value="PXX05863.1"/>
    <property type="molecule type" value="Genomic_DNA"/>
</dbReference>
<evidence type="ECO:0000313" key="3">
    <source>
        <dbReference type="EMBL" id="PXX05863.1"/>
    </source>
</evidence>
<evidence type="ECO:0000256" key="1">
    <source>
        <dbReference type="ARBA" id="ARBA00009913"/>
    </source>
</evidence>
<accession>A0A1A5X0I9</accession>
<dbReference type="Proteomes" id="UP000247515">
    <property type="component" value="Unassembled WGS sequence"/>
</dbReference>
<keyword evidence="6" id="KW-1185">Reference proteome</keyword>
<comment type="caution">
    <text evidence="4">The sequence shown here is derived from an EMBL/GenBank/DDBJ whole genome shotgun (WGS) entry which is preliminary data.</text>
</comment>
<name>A0A1A5X0I9_9BURK</name>
<evidence type="ECO:0000313" key="6">
    <source>
        <dbReference type="Proteomes" id="UP000247515"/>
    </source>
</evidence>
<dbReference type="CDD" id="cd00569">
    <property type="entry name" value="HTH_Hin_like"/>
    <property type="match status" value="1"/>
</dbReference>